<dbReference type="Proteomes" id="UP000187406">
    <property type="component" value="Unassembled WGS sequence"/>
</dbReference>
<evidence type="ECO:0000259" key="1">
    <source>
        <dbReference type="Pfam" id="PF14244"/>
    </source>
</evidence>
<dbReference type="AlphaFoldDB" id="A0A1Q3BQR2"/>
<evidence type="ECO:0000313" key="2">
    <source>
        <dbReference type="EMBL" id="GAV70386.1"/>
    </source>
</evidence>
<comment type="caution">
    <text evidence="2">The sequence shown here is derived from an EMBL/GenBank/DDBJ whole genome shotgun (WGS) entry which is preliminary data.</text>
</comment>
<dbReference type="PANTHER" id="PTHR37610:SF40">
    <property type="entry name" value="OS01G0909600 PROTEIN"/>
    <property type="match status" value="1"/>
</dbReference>
<dbReference type="InterPro" id="IPR029472">
    <property type="entry name" value="Copia-like_N"/>
</dbReference>
<proteinExistence type="predicted"/>
<evidence type="ECO:0000313" key="3">
    <source>
        <dbReference type="Proteomes" id="UP000187406"/>
    </source>
</evidence>
<reference evidence="3" key="1">
    <citation type="submission" date="2016-04" db="EMBL/GenBank/DDBJ databases">
        <title>Cephalotus genome sequencing.</title>
        <authorList>
            <person name="Fukushima K."/>
            <person name="Hasebe M."/>
            <person name="Fang X."/>
        </authorList>
    </citation>
    <scope>NUCLEOTIDE SEQUENCE [LARGE SCALE GENOMIC DNA]</scope>
    <source>
        <strain evidence="3">cv. St1</strain>
    </source>
</reference>
<dbReference type="EMBL" id="BDDD01000802">
    <property type="protein sequence ID" value="GAV70386.1"/>
    <property type="molecule type" value="Genomic_DNA"/>
</dbReference>
<dbReference type="PANTHER" id="PTHR37610">
    <property type="entry name" value="CCHC-TYPE DOMAIN-CONTAINING PROTEIN"/>
    <property type="match status" value="1"/>
</dbReference>
<name>A0A1Q3BQR2_CEPFO</name>
<organism evidence="2 3">
    <name type="scientific">Cephalotus follicularis</name>
    <name type="common">Albany pitcher plant</name>
    <dbReference type="NCBI Taxonomy" id="3775"/>
    <lineage>
        <taxon>Eukaryota</taxon>
        <taxon>Viridiplantae</taxon>
        <taxon>Streptophyta</taxon>
        <taxon>Embryophyta</taxon>
        <taxon>Tracheophyta</taxon>
        <taxon>Spermatophyta</taxon>
        <taxon>Magnoliopsida</taxon>
        <taxon>eudicotyledons</taxon>
        <taxon>Gunneridae</taxon>
        <taxon>Pentapetalae</taxon>
        <taxon>rosids</taxon>
        <taxon>fabids</taxon>
        <taxon>Oxalidales</taxon>
        <taxon>Cephalotaceae</taxon>
        <taxon>Cephalotus</taxon>
    </lineage>
</organism>
<feature type="domain" description="Retrotransposon Copia-like N-terminal" evidence="1">
    <location>
        <begin position="21"/>
        <end position="63"/>
    </location>
</feature>
<gene>
    <name evidence="2" type="ORF">CFOL_v3_13884</name>
</gene>
<sequence length="182" mass="20865">MKTTGGAIVSHESGKKLTSQESNKLTSFALTGRNYFPWARAVTIALKGCSKLGYVNGEITKPNASDPNSLDWEMHDNNVMTWLFNSTDLSIYEIFAYSETARDLWTSLKEMYGHADNSSRIFEIQQELVNIVQAPNQSFTEHYGNMKRKWDELRQYHPPAATVDEYVKREEQDKIFQLLTSI</sequence>
<dbReference type="Pfam" id="PF14244">
    <property type="entry name" value="Retrotran_gag_3"/>
    <property type="match status" value="1"/>
</dbReference>
<dbReference type="InParanoid" id="A0A1Q3BQR2"/>
<protein>
    <submittedName>
        <fullName evidence="2">UBN2_3 domain-containing protein</fullName>
    </submittedName>
</protein>
<accession>A0A1Q3BQR2</accession>
<keyword evidence="3" id="KW-1185">Reference proteome</keyword>
<dbReference type="OrthoDB" id="1110035at2759"/>